<organism evidence="4">
    <name type="scientific">marine metagenome</name>
    <dbReference type="NCBI Taxonomy" id="408172"/>
    <lineage>
        <taxon>unclassified sequences</taxon>
        <taxon>metagenomes</taxon>
        <taxon>ecological metagenomes</taxon>
    </lineage>
</organism>
<evidence type="ECO:0000256" key="2">
    <source>
        <dbReference type="ARBA" id="ARBA00022801"/>
    </source>
</evidence>
<evidence type="ECO:0000259" key="3">
    <source>
        <dbReference type="Pfam" id="PF00884"/>
    </source>
</evidence>
<gene>
    <name evidence="4" type="ORF">METZ01_LOCUS254901</name>
</gene>
<dbReference type="Gene3D" id="3.40.720.10">
    <property type="entry name" value="Alkaline Phosphatase, subunit A"/>
    <property type="match status" value="1"/>
</dbReference>
<dbReference type="InterPro" id="IPR050738">
    <property type="entry name" value="Sulfatase"/>
</dbReference>
<sequence length="71" mass="7733">MRIILSIVVALVLFSRTQGLRAADLAPPNIVVILTDDQGYADISFNPNHPKEVATPHMDALAREGVFFSQA</sequence>
<dbReference type="PANTHER" id="PTHR42693">
    <property type="entry name" value="ARYLSULFATASE FAMILY MEMBER"/>
    <property type="match status" value="1"/>
</dbReference>
<evidence type="ECO:0000313" key="4">
    <source>
        <dbReference type="EMBL" id="SVC02047.1"/>
    </source>
</evidence>
<dbReference type="Pfam" id="PF00884">
    <property type="entry name" value="Sulfatase"/>
    <property type="match status" value="1"/>
</dbReference>
<proteinExistence type="inferred from homology"/>
<name>A0A382IS74_9ZZZZ</name>
<keyword evidence="2" id="KW-0378">Hydrolase</keyword>
<feature type="non-terminal residue" evidence="4">
    <location>
        <position position="71"/>
    </location>
</feature>
<dbReference type="SUPFAM" id="SSF53649">
    <property type="entry name" value="Alkaline phosphatase-like"/>
    <property type="match status" value="1"/>
</dbReference>
<dbReference type="InterPro" id="IPR000917">
    <property type="entry name" value="Sulfatase_N"/>
</dbReference>
<dbReference type="InterPro" id="IPR017850">
    <property type="entry name" value="Alkaline_phosphatase_core_sf"/>
</dbReference>
<feature type="domain" description="Sulfatase N-terminal" evidence="3">
    <location>
        <begin position="28"/>
        <end position="71"/>
    </location>
</feature>
<comment type="similarity">
    <text evidence="1">Belongs to the sulfatase family.</text>
</comment>
<dbReference type="EMBL" id="UINC01069003">
    <property type="protein sequence ID" value="SVC02047.1"/>
    <property type="molecule type" value="Genomic_DNA"/>
</dbReference>
<reference evidence="4" key="1">
    <citation type="submission" date="2018-05" db="EMBL/GenBank/DDBJ databases">
        <authorList>
            <person name="Lanie J.A."/>
            <person name="Ng W.-L."/>
            <person name="Kazmierczak K.M."/>
            <person name="Andrzejewski T.M."/>
            <person name="Davidsen T.M."/>
            <person name="Wayne K.J."/>
            <person name="Tettelin H."/>
            <person name="Glass J.I."/>
            <person name="Rusch D."/>
            <person name="Podicherti R."/>
            <person name="Tsui H.-C.T."/>
            <person name="Winkler M.E."/>
        </authorList>
    </citation>
    <scope>NUCLEOTIDE SEQUENCE</scope>
</reference>
<accession>A0A382IS74</accession>
<dbReference type="GO" id="GO:0004065">
    <property type="term" value="F:arylsulfatase activity"/>
    <property type="evidence" value="ECO:0007669"/>
    <property type="project" value="TreeGrafter"/>
</dbReference>
<dbReference type="PANTHER" id="PTHR42693:SF53">
    <property type="entry name" value="ENDO-4-O-SULFATASE"/>
    <property type="match status" value="1"/>
</dbReference>
<protein>
    <recommendedName>
        <fullName evidence="3">Sulfatase N-terminal domain-containing protein</fullName>
    </recommendedName>
</protein>
<evidence type="ECO:0000256" key="1">
    <source>
        <dbReference type="ARBA" id="ARBA00008779"/>
    </source>
</evidence>
<dbReference type="AlphaFoldDB" id="A0A382IS74"/>